<reference evidence="1 2" key="1">
    <citation type="submission" date="2020-08" db="EMBL/GenBank/DDBJ databases">
        <title>Genomic Encyclopedia of Type Strains, Phase IV (KMG-V): Genome sequencing to study the core and pangenomes of soil and plant-associated prokaryotes.</title>
        <authorList>
            <person name="Whitman W."/>
        </authorList>
    </citation>
    <scope>NUCLEOTIDE SEQUENCE [LARGE SCALE GENOMIC DNA]</scope>
    <source>
        <strain evidence="1 2">M8US30</strain>
    </source>
</reference>
<proteinExistence type="predicted"/>
<comment type="caution">
    <text evidence="1">The sequence shown here is derived from an EMBL/GenBank/DDBJ whole genome shotgun (WGS) entry which is preliminary data.</text>
</comment>
<gene>
    <name evidence="1" type="ORF">HDF10_000314</name>
</gene>
<evidence type="ECO:0000313" key="2">
    <source>
        <dbReference type="Proteomes" id="UP000569092"/>
    </source>
</evidence>
<dbReference type="AlphaFoldDB" id="A0A7W8N1W0"/>
<evidence type="ECO:0000313" key="1">
    <source>
        <dbReference type="EMBL" id="MBB5342364.1"/>
    </source>
</evidence>
<accession>A0A7W8N1W0</accession>
<name>A0A7W8N1W0_9BACT</name>
<protein>
    <submittedName>
        <fullName evidence="1">Uncharacterized protein</fullName>
    </submittedName>
</protein>
<dbReference type="EMBL" id="JACHDZ010000001">
    <property type="protein sequence ID" value="MBB5342364.1"/>
    <property type="molecule type" value="Genomic_DNA"/>
</dbReference>
<sequence length="48" mass="5116">MVCGLDSWFGRNLGQSHHGSLGQFNPSSLFVGWVISFGVGVRAGEYSA</sequence>
<organism evidence="1 2">
    <name type="scientific">Tunturiibacter lichenicola</name>
    <dbReference type="NCBI Taxonomy" id="2051959"/>
    <lineage>
        <taxon>Bacteria</taxon>
        <taxon>Pseudomonadati</taxon>
        <taxon>Acidobacteriota</taxon>
        <taxon>Terriglobia</taxon>
        <taxon>Terriglobales</taxon>
        <taxon>Acidobacteriaceae</taxon>
        <taxon>Tunturiibacter</taxon>
    </lineage>
</organism>
<dbReference type="Proteomes" id="UP000569092">
    <property type="component" value="Unassembled WGS sequence"/>
</dbReference>